<evidence type="ECO:0000313" key="10">
    <source>
        <dbReference type="Proteomes" id="UP001472677"/>
    </source>
</evidence>
<dbReference type="Proteomes" id="UP001472677">
    <property type="component" value="Unassembled WGS sequence"/>
</dbReference>
<keyword evidence="3 7" id="KW-0812">Transmembrane</keyword>
<feature type="domain" description="Amino acid transporter transmembrane" evidence="8">
    <location>
        <begin position="145"/>
        <end position="206"/>
    </location>
</feature>
<comment type="caution">
    <text evidence="9">The sequence shown here is derived from an EMBL/GenBank/DDBJ whole genome shotgun (WGS) entry which is preliminary data.</text>
</comment>
<gene>
    <name evidence="9" type="ORF">V6N12_020807</name>
</gene>
<feature type="transmembrane region" description="Helical" evidence="7">
    <location>
        <begin position="59"/>
        <end position="78"/>
    </location>
</feature>
<evidence type="ECO:0000259" key="8">
    <source>
        <dbReference type="Pfam" id="PF01490"/>
    </source>
</evidence>
<evidence type="ECO:0000256" key="2">
    <source>
        <dbReference type="ARBA" id="ARBA00022448"/>
    </source>
</evidence>
<evidence type="ECO:0000256" key="6">
    <source>
        <dbReference type="ARBA" id="ARBA00023136"/>
    </source>
</evidence>
<keyword evidence="5 7" id="KW-1133">Transmembrane helix</keyword>
<evidence type="ECO:0000256" key="7">
    <source>
        <dbReference type="SAM" id="Phobius"/>
    </source>
</evidence>
<dbReference type="InterPro" id="IPR013057">
    <property type="entry name" value="AA_transpt_TM"/>
</dbReference>
<keyword evidence="10" id="KW-1185">Reference proteome</keyword>
<protein>
    <recommendedName>
        <fullName evidence="8">Amino acid transporter transmembrane domain-containing protein</fullName>
    </recommendedName>
</protein>
<evidence type="ECO:0000256" key="1">
    <source>
        <dbReference type="ARBA" id="ARBA00004370"/>
    </source>
</evidence>
<proteinExistence type="predicted"/>
<dbReference type="Pfam" id="PF01490">
    <property type="entry name" value="Aa_trans"/>
    <property type="match status" value="2"/>
</dbReference>
<evidence type="ECO:0000313" key="9">
    <source>
        <dbReference type="EMBL" id="KAK8526332.1"/>
    </source>
</evidence>
<feature type="domain" description="Amino acid transporter transmembrane" evidence="8">
    <location>
        <begin position="64"/>
        <end position="138"/>
    </location>
</feature>
<dbReference type="EMBL" id="JBBPBM010000039">
    <property type="protein sequence ID" value="KAK8526332.1"/>
    <property type="molecule type" value="Genomic_DNA"/>
</dbReference>
<keyword evidence="4" id="KW-0029">Amino-acid transport</keyword>
<accession>A0ABR2CZ81</accession>
<keyword evidence="6 7" id="KW-0472">Membrane</keyword>
<organism evidence="9 10">
    <name type="scientific">Hibiscus sabdariffa</name>
    <name type="common">roselle</name>
    <dbReference type="NCBI Taxonomy" id="183260"/>
    <lineage>
        <taxon>Eukaryota</taxon>
        <taxon>Viridiplantae</taxon>
        <taxon>Streptophyta</taxon>
        <taxon>Embryophyta</taxon>
        <taxon>Tracheophyta</taxon>
        <taxon>Spermatophyta</taxon>
        <taxon>Magnoliopsida</taxon>
        <taxon>eudicotyledons</taxon>
        <taxon>Gunneridae</taxon>
        <taxon>Pentapetalae</taxon>
        <taxon>rosids</taxon>
        <taxon>malvids</taxon>
        <taxon>Malvales</taxon>
        <taxon>Malvaceae</taxon>
        <taxon>Malvoideae</taxon>
        <taxon>Hibiscus</taxon>
    </lineage>
</organism>
<evidence type="ECO:0000256" key="4">
    <source>
        <dbReference type="ARBA" id="ARBA00022970"/>
    </source>
</evidence>
<sequence>MLATSLKTTYIYALRFSVSDSVKGGELEIWCTKPRKATVRRPSTNGFPSLPTGMLNGGIRLSTMSTMVGAGVLSLLYAMAQLGWGPGVTIMILSWLVTLYTLWQMVEMVEMIPGKRFDRYHELGQYAFGEKLGLWIIVPQQLTVDGVQPDVDYSYKTASISRKVFDFFAGLGEITFPYAGHNVVLEIQATMPSTPEKPSKGPMWKASMYGLAHHMQTQKIQLNLVYKLDMCIILGVLPMVLSHPLDVLDRQRTTGSSPDLFPDYRTVCR</sequence>
<keyword evidence="2" id="KW-0813">Transport</keyword>
<evidence type="ECO:0000256" key="5">
    <source>
        <dbReference type="ARBA" id="ARBA00022989"/>
    </source>
</evidence>
<feature type="transmembrane region" description="Helical" evidence="7">
    <location>
        <begin position="84"/>
        <end position="103"/>
    </location>
</feature>
<evidence type="ECO:0000256" key="3">
    <source>
        <dbReference type="ARBA" id="ARBA00022692"/>
    </source>
</evidence>
<name>A0ABR2CZ81_9ROSI</name>
<dbReference type="PANTHER" id="PTHR48017">
    <property type="entry name" value="OS05G0424000 PROTEIN-RELATED"/>
    <property type="match status" value="1"/>
</dbReference>
<reference evidence="9 10" key="1">
    <citation type="journal article" date="2024" name="G3 (Bethesda)">
        <title>Genome assembly of Hibiscus sabdariffa L. provides insights into metabolisms of medicinal natural products.</title>
        <authorList>
            <person name="Kim T."/>
        </authorList>
    </citation>
    <scope>NUCLEOTIDE SEQUENCE [LARGE SCALE GENOMIC DNA]</scope>
    <source>
        <strain evidence="9">TK-2024</strain>
        <tissue evidence="9">Old leaves</tissue>
    </source>
</reference>
<comment type="subcellular location">
    <subcellularLocation>
        <location evidence="1">Membrane</location>
    </subcellularLocation>
</comment>